<protein>
    <submittedName>
        <fullName evidence="2">Uncharacterized protein</fullName>
    </submittedName>
</protein>
<feature type="region of interest" description="Disordered" evidence="1">
    <location>
        <begin position="80"/>
        <end position="101"/>
    </location>
</feature>
<feature type="compositionally biased region" description="Acidic residues" evidence="1">
    <location>
        <begin position="91"/>
        <end position="101"/>
    </location>
</feature>
<evidence type="ECO:0000256" key="1">
    <source>
        <dbReference type="SAM" id="MobiDB-lite"/>
    </source>
</evidence>
<comment type="caution">
    <text evidence="2">The sequence shown here is derived from an EMBL/GenBank/DDBJ whole genome shotgun (WGS) entry which is preliminary data.</text>
</comment>
<sequence length="101" mass="10748">MPFWCDTTWRSSAYVFSATTGEMSNQEPYALNGMSWTEKAGPAGEAAVMWRDSFLEQGAPAGVATRRPAWWVGGDSVLDGAGGHTGCDVALGEDEDDRGGQ</sequence>
<accession>A0ABQ2XI54</accession>
<dbReference type="EMBL" id="BMWC01000009">
    <property type="protein sequence ID" value="GGX18852.1"/>
    <property type="molecule type" value="Genomic_DNA"/>
</dbReference>
<name>A0ABQ2XI54_9ACTN</name>
<proteinExistence type="predicted"/>
<keyword evidence="3" id="KW-1185">Reference proteome</keyword>
<evidence type="ECO:0000313" key="2">
    <source>
        <dbReference type="EMBL" id="GGX18852.1"/>
    </source>
</evidence>
<organism evidence="2 3">
    <name type="scientific">Streptomyces lomondensis</name>
    <dbReference type="NCBI Taxonomy" id="68229"/>
    <lineage>
        <taxon>Bacteria</taxon>
        <taxon>Bacillati</taxon>
        <taxon>Actinomycetota</taxon>
        <taxon>Actinomycetes</taxon>
        <taxon>Kitasatosporales</taxon>
        <taxon>Streptomycetaceae</taxon>
        <taxon>Streptomyces</taxon>
    </lineage>
</organism>
<reference evidence="3" key="1">
    <citation type="journal article" date="2019" name="Int. J. Syst. Evol. Microbiol.">
        <title>The Global Catalogue of Microorganisms (GCM) 10K type strain sequencing project: providing services to taxonomists for standard genome sequencing and annotation.</title>
        <authorList>
            <consortium name="The Broad Institute Genomics Platform"/>
            <consortium name="The Broad Institute Genome Sequencing Center for Infectious Disease"/>
            <person name="Wu L."/>
            <person name="Ma J."/>
        </authorList>
    </citation>
    <scope>NUCLEOTIDE SEQUENCE [LARGE SCALE GENOMIC DNA]</scope>
    <source>
        <strain evidence="3">JCM 4866</strain>
    </source>
</reference>
<dbReference type="Proteomes" id="UP000617743">
    <property type="component" value="Unassembled WGS sequence"/>
</dbReference>
<gene>
    <name evidence="2" type="ORF">GCM10010383_56080</name>
</gene>
<evidence type="ECO:0000313" key="3">
    <source>
        <dbReference type="Proteomes" id="UP000617743"/>
    </source>
</evidence>